<evidence type="ECO:0000313" key="3">
    <source>
        <dbReference type="EMBL" id="KAB8072323.1"/>
    </source>
</evidence>
<evidence type="ECO:0000256" key="2">
    <source>
        <dbReference type="SAM" id="MobiDB-lite"/>
    </source>
</evidence>
<dbReference type="EC" id="3.5.1.23" evidence="1"/>
<reference evidence="3 4" key="1">
    <citation type="submission" date="2019-04" db="EMBL/GenBank/DDBJ databases">
        <title>Friends and foes A comparative genomics study of 23 Aspergillus species from section Flavi.</title>
        <authorList>
            <consortium name="DOE Joint Genome Institute"/>
            <person name="Kjaerbolling I."/>
            <person name="Vesth T."/>
            <person name="Frisvad J.C."/>
            <person name="Nybo J.L."/>
            <person name="Theobald S."/>
            <person name="Kildgaard S."/>
            <person name="Isbrandt T."/>
            <person name="Kuo A."/>
            <person name="Sato A."/>
            <person name="Lyhne E.K."/>
            <person name="Kogle M.E."/>
            <person name="Wiebenga A."/>
            <person name="Kun R.S."/>
            <person name="Lubbers R.J."/>
            <person name="Makela M.R."/>
            <person name="Barry K."/>
            <person name="Chovatia M."/>
            <person name="Clum A."/>
            <person name="Daum C."/>
            <person name="Haridas S."/>
            <person name="He G."/>
            <person name="LaButti K."/>
            <person name="Lipzen A."/>
            <person name="Mondo S."/>
            <person name="Riley R."/>
            <person name="Salamov A."/>
            <person name="Simmons B.A."/>
            <person name="Magnuson J.K."/>
            <person name="Henrissat B."/>
            <person name="Mortensen U.H."/>
            <person name="Larsen T.O."/>
            <person name="Devries R.P."/>
            <person name="Grigoriev I.V."/>
            <person name="Machida M."/>
            <person name="Baker S.E."/>
            <person name="Andersen M.R."/>
        </authorList>
    </citation>
    <scope>NUCLEOTIDE SEQUENCE [LARGE SCALE GENOMIC DNA]</scope>
    <source>
        <strain evidence="3 4">CBS 151.66</strain>
    </source>
</reference>
<name>A0A5N5WUX4_9EURO</name>
<dbReference type="PANTHER" id="PTHR28583">
    <property type="entry name" value="ACID AMIDASE"/>
    <property type="match status" value="1"/>
</dbReference>
<evidence type="ECO:0000313" key="4">
    <source>
        <dbReference type="Proteomes" id="UP000326565"/>
    </source>
</evidence>
<accession>A0A5N5WUX4</accession>
<keyword evidence="4" id="KW-1185">Reference proteome</keyword>
<evidence type="ECO:0000256" key="1">
    <source>
        <dbReference type="ARBA" id="ARBA00011891"/>
    </source>
</evidence>
<dbReference type="OrthoDB" id="5273684at2759"/>
<sequence length="364" mass="41220">MLLPTTFLQWVKRLSRLLLRRLYSREETEEIRGISQATGIEMYLLVSFNVLLDLLMGCTSGAALTKLSTSEGEQCRMLHFRTLDWGMDELRKLLVCFEVVRGPDYTTVVATNVTYFGFVSVLTGVKRGLSVSLNFRPNHDRSSWLRNYRYYGSHLLVLLGFRRSISSMLRQYIMPSDESPQPPSLSSVWPTVMRTPSTAAYLVFCDGADAVVLEKGHRTAHVELHSSFIIATNSDHTTPCSSRENGDHGGHYGAALGTGVAVSVVNLIEDSNERKAFMQTHWDKKVRQARKVPSHPERIYSSARQDPLRRTRASRKRGGDSPTNIFQEGFLCRTTTPVRPQNPKSQLRWKKLSSGQRHSQLPMK</sequence>
<protein>
    <recommendedName>
        <fullName evidence="1">ceramidase</fullName>
        <ecNumber evidence="1">3.5.1.23</ecNumber>
    </recommendedName>
</protein>
<dbReference type="PANTHER" id="PTHR28583:SF1">
    <property type="entry name" value="ACID CERAMIDASE"/>
    <property type="match status" value="1"/>
</dbReference>
<gene>
    <name evidence="3" type="ORF">BDV29DRAFT_177634</name>
</gene>
<dbReference type="EMBL" id="ML732250">
    <property type="protein sequence ID" value="KAB8072323.1"/>
    <property type="molecule type" value="Genomic_DNA"/>
</dbReference>
<feature type="compositionally biased region" description="Polar residues" evidence="2">
    <location>
        <begin position="333"/>
        <end position="345"/>
    </location>
</feature>
<feature type="region of interest" description="Disordered" evidence="2">
    <location>
        <begin position="286"/>
        <end position="364"/>
    </location>
</feature>
<organism evidence="3 4">
    <name type="scientific">Aspergillus leporis</name>
    <dbReference type="NCBI Taxonomy" id="41062"/>
    <lineage>
        <taxon>Eukaryota</taxon>
        <taxon>Fungi</taxon>
        <taxon>Dikarya</taxon>
        <taxon>Ascomycota</taxon>
        <taxon>Pezizomycotina</taxon>
        <taxon>Eurotiomycetes</taxon>
        <taxon>Eurotiomycetidae</taxon>
        <taxon>Eurotiales</taxon>
        <taxon>Aspergillaceae</taxon>
        <taxon>Aspergillus</taxon>
        <taxon>Aspergillus subgen. Circumdati</taxon>
    </lineage>
</organism>
<dbReference type="Proteomes" id="UP000326565">
    <property type="component" value="Unassembled WGS sequence"/>
</dbReference>
<proteinExistence type="predicted"/>
<dbReference type="GO" id="GO:0017040">
    <property type="term" value="F:N-acylsphingosine amidohydrolase activity"/>
    <property type="evidence" value="ECO:0007669"/>
    <property type="project" value="UniProtKB-EC"/>
</dbReference>
<dbReference type="AlphaFoldDB" id="A0A5N5WUX4"/>
<feature type="compositionally biased region" description="Polar residues" evidence="2">
    <location>
        <begin position="353"/>
        <end position="364"/>
    </location>
</feature>